<name>A0A8T0HIR0_CERPU</name>
<sequence>MGFSMLCFFRHMNLVLTIIIHSDCIQGLILSTLVHESELTRLIRTVPLKKDSISTMTISNESITNAEVRR</sequence>
<reference evidence="2 3" key="1">
    <citation type="submission" date="2020-06" db="EMBL/GenBank/DDBJ databases">
        <title>WGS assembly of Ceratodon purpureus strain R40.</title>
        <authorList>
            <person name="Carey S.B."/>
            <person name="Jenkins J."/>
            <person name="Shu S."/>
            <person name="Lovell J.T."/>
            <person name="Sreedasyam A."/>
            <person name="Maumus F."/>
            <person name="Tiley G.P."/>
            <person name="Fernandez-Pozo N."/>
            <person name="Barry K."/>
            <person name="Chen C."/>
            <person name="Wang M."/>
            <person name="Lipzen A."/>
            <person name="Daum C."/>
            <person name="Saski C.A."/>
            <person name="Payton A.C."/>
            <person name="Mcbreen J.C."/>
            <person name="Conrad R.E."/>
            <person name="Kollar L.M."/>
            <person name="Olsson S."/>
            <person name="Huttunen S."/>
            <person name="Landis J.B."/>
            <person name="Wickett N.J."/>
            <person name="Johnson M.G."/>
            <person name="Rensing S.A."/>
            <person name="Grimwood J."/>
            <person name="Schmutz J."/>
            <person name="Mcdaniel S.F."/>
        </authorList>
    </citation>
    <scope>NUCLEOTIDE SEQUENCE [LARGE SCALE GENOMIC DNA]</scope>
    <source>
        <strain evidence="2 3">R40</strain>
    </source>
</reference>
<evidence type="ECO:0000313" key="2">
    <source>
        <dbReference type="EMBL" id="KAG0569702.1"/>
    </source>
</evidence>
<dbReference type="EMBL" id="CM026427">
    <property type="protein sequence ID" value="KAG0569702.1"/>
    <property type="molecule type" value="Genomic_DNA"/>
</dbReference>
<organism evidence="2 3">
    <name type="scientific">Ceratodon purpureus</name>
    <name type="common">Fire moss</name>
    <name type="synonym">Dicranum purpureum</name>
    <dbReference type="NCBI Taxonomy" id="3225"/>
    <lineage>
        <taxon>Eukaryota</taxon>
        <taxon>Viridiplantae</taxon>
        <taxon>Streptophyta</taxon>
        <taxon>Embryophyta</taxon>
        <taxon>Bryophyta</taxon>
        <taxon>Bryophytina</taxon>
        <taxon>Bryopsida</taxon>
        <taxon>Dicranidae</taxon>
        <taxon>Pseudoditrichales</taxon>
        <taxon>Ditrichaceae</taxon>
        <taxon>Ceratodon</taxon>
    </lineage>
</organism>
<comment type="caution">
    <text evidence="2">The sequence shown here is derived from an EMBL/GenBank/DDBJ whole genome shotgun (WGS) entry which is preliminary data.</text>
</comment>
<protein>
    <submittedName>
        <fullName evidence="2">Uncharacterized protein</fullName>
    </submittedName>
</protein>
<evidence type="ECO:0000256" key="1">
    <source>
        <dbReference type="SAM" id="SignalP"/>
    </source>
</evidence>
<keyword evidence="1" id="KW-0732">Signal</keyword>
<keyword evidence="3" id="KW-1185">Reference proteome</keyword>
<dbReference type="AlphaFoldDB" id="A0A8T0HIR0"/>
<gene>
    <name evidence="2" type="ORF">KC19_6G109300</name>
</gene>
<feature type="signal peptide" evidence="1">
    <location>
        <begin position="1"/>
        <end position="17"/>
    </location>
</feature>
<accession>A0A8T0HIR0</accession>
<evidence type="ECO:0000313" key="3">
    <source>
        <dbReference type="Proteomes" id="UP000822688"/>
    </source>
</evidence>
<feature type="chain" id="PRO_5035761681" evidence="1">
    <location>
        <begin position="18"/>
        <end position="70"/>
    </location>
</feature>
<proteinExistence type="predicted"/>
<dbReference type="Proteomes" id="UP000822688">
    <property type="component" value="Chromosome 6"/>
</dbReference>